<evidence type="ECO:0000256" key="3">
    <source>
        <dbReference type="ARBA" id="ARBA00023163"/>
    </source>
</evidence>
<comment type="caution">
    <text evidence="7">The sequence shown here is derived from an EMBL/GenBank/DDBJ whole genome shotgun (WGS) entry which is preliminary data.</text>
</comment>
<dbReference type="EMBL" id="QFNY01000003">
    <property type="protein sequence ID" value="PZP03897.1"/>
    <property type="molecule type" value="Genomic_DNA"/>
</dbReference>
<reference evidence="7 8" key="1">
    <citation type="submission" date="2017-11" db="EMBL/GenBank/DDBJ databases">
        <title>Infants hospitalized years apart are colonized by the same room-sourced microbial strains.</title>
        <authorList>
            <person name="Brooks B."/>
            <person name="Olm M.R."/>
            <person name="Firek B.A."/>
            <person name="Baker R."/>
            <person name="Thomas B.C."/>
            <person name="Morowitz M.J."/>
            <person name="Banfield J.F."/>
        </authorList>
    </citation>
    <scope>NUCLEOTIDE SEQUENCE [LARGE SCALE GENOMIC DNA]</scope>
    <source>
        <strain evidence="7">S2_012_000_R3_87</strain>
    </source>
</reference>
<feature type="region of interest" description="Disordered" evidence="5">
    <location>
        <begin position="1"/>
        <end position="21"/>
    </location>
</feature>
<keyword evidence="2 4" id="KW-0238">DNA-binding</keyword>
<dbReference type="Proteomes" id="UP000249451">
    <property type="component" value="Unassembled WGS sequence"/>
</dbReference>
<feature type="DNA-binding region" description="H-T-H motif" evidence="4">
    <location>
        <begin position="44"/>
        <end position="63"/>
    </location>
</feature>
<dbReference type="PANTHER" id="PTHR30055:SF234">
    <property type="entry name" value="HTH-TYPE TRANSCRIPTIONAL REGULATOR BETI"/>
    <property type="match status" value="1"/>
</dbReference>
<dbReference type="InterPro" id="IPR001647">
    <property type="entry name" value="HTH_TetR"/>
</dbReference>
<gene>
    <name evidence="7" type="ORF">DI609_00305</name>
</gene>
<protein>
    <submittedName>
        <fullName evidence="7">TetR/AcrR family transcriptional regulator</fullName>
    </submittedName>
</protein>
<dbReference type="GO" id="GO:0000976">
    <property type="term" value="F:transcription cis-regulatory region binding"/>
    <property type="evidence" value="ECO:0007669"/>
    <property type="project" value="TreeGrafter"/>
</dbReference>
<dbReference type="SUPFAM" id="SSF46689">
    <property type="entry name" value="Homeodomain-like"/>
    <property type="match status" value="1"/>
</dbReference>
<organism evidence="7 8">
    <name type="scientific">Corynebacterium urealyticum</name>
    <dbReference type="NCBI Taxonomy" id="43771"/>
    <lineage>
        <taxon>Bacteria</taxon>
        <taxon>Bacillati</taxon>
        <taxon>Actinomycetota</taxon>
        <taxon>Actinomycetes</taxon>
        <taxon>Mycobacteriales</taxon>
        <taxon>Corynebacteriaceae</taxon>
        <taxon>Corynebacterium</taxon>
    </lineage>
</organism>
<accession>A0A2W5BF99</accession>
<dbReference type="InterPro" id="IPR036271">
    <property type="entry name" value="Tet_transcr_reg_TetR-rel_C_sf"/>
</dbReference>
<dbReference type="PROSITE" id="PS50977">
    <property type="entry name" value="HTH_TETR_2"/>
    <property type="match status" value="1"/>
</dbReference>
<evidence type="ECO:0000256" key="2">
    <source>
        <dbReference type="ARBA" id="ARBA00023125"/>
    </source>
</evidence>
<evidence type="ECO:0000259" key="6">
    <source>
        <dbReference type="PROSITE" id="PS50977"/>
    </source>
</evidence>
<dbReference type="AlphaFoldDB" id="A0A2W5BF99"/>
<name>A0A2W5BF99_9CORY</name>
<keyword evidence="1" id="KW-0805">Transcription regulation</keyword>
<feature type="domain" description="HTH tetR-type" evidence="6">
    <location>
        <begin position="21"/>
        <end position="81"/>
    </location>
</feature>
<feature type="compositionally biased region" description="Basic and acidic residues" evidence="5">
    <location>
        <begin position="11"/>
        <end position="21"/>
    </location>
</feature>
<feature type="compositionally biased region" description="Polar residues" evidence="5">
    <location>
        <begin position="1"/>
        <end position="10"/>
    </location>
</feature>
<sequence length="223" mass="24891">MATHPPQEQLQKTEKLSPRAAARREEILTAARKVFVRDGYTATKLLDVAKEAGCAAGTLYTYFENREDLFTAVLQRVEHEMRSASGRIASDDPRELISAANRAYVESYADNAPELALMEQVSQTHPEMHKLRTSRARGFTSRNQRLIKSLQDDGTLASDRDAEMLALSLSIMVSRLCYSVFVENMIPDAGEADGAATAEEHKARTIERIVSTVNDIWFRTLGL</sequence>
<evidence type="ECO:0000313" key="8">
    <source>
        <dbReference type="Proteomes" id="UP000249451"/>
    </source>
</evidence>
<evidence type="ECO:0000256" key="1">
    <source>
        <dbReference type="ARBA" id="ARBA00023015"/>
    </source>
</evidence>
<dbReference type="PANTHER" id="PTHR30055">
    <property type="entry name" value="HTH-TYPE TRANSCRIPTIONAL REGULATOR RUTR"/>
    <property type="match status" value="1"/>
</dbReference>
<dbReference type="InterPro" id="IPR050109">
    <property type="entry name" value="HTH-type_TetR-like_transc_reg"/>
</dbReference>
<dbReference type="Gene3D" id="1.10.357.10">
    <property type="entry name" value="Tetracycline Repressor, domain 2"/>
    <property type="match status" value="1"/>
</dbReference>
<dbReference type="SUPFAM" id="SSF48498">
    <property type="entry name" value="Tetracyclin repressor-like, C-terminal domain"/>
    <property type="match status" value="1"/>
</dbReference>
<evidence type="ECO:0000256" key="5">
    <source>
        <dbReference type="SAM" id="MobiDB-lite"/>
    </source>
</evidence>
<dbReference type="PRINTS" id="PR00455">
    <property type="entry name" value="HTHTETR"/>
</dbReference>
<dbReference type="InterPro" id="IPR009057">
    <property type="entry name" value="Homeodomain-like_sf"/>
</dbReference>
<evidence type="ECO:0000313" key="7">
    <source>
        <dbReference type="EMBL" id="PZP03897.1"/>
    </source>
</evidence>
<dbReference type="Pfam" id="PF00440">
    <property type="entry name" value="TetR_N"/>
    <property type="match status" value="1"/>
</dbReference>
<dbReference type="Gene3D" id="1.10.10.60">
    <property type="entry name" value="Homeodomain-like"/>
    <property type="match status" value="1"/>
</dbReference>
<proteinExistence type="predicted"/>
<evidence type="ECO:0000256" key="4">
    <source>
        <dbReference type="PROSITE-ProRule" id="PRU00335"/>
    </source>
</evidence>
<dbReference type="GO" id="GO:0003700">
    <property type="term" value="F:DNA-binding transcription factor activity"/>
    <property type="evidence" value="ECO:0007669"/>
    <property type="project" value="TreeGrafter"/>
</dbReference>
<keyword evidence="3" id="KW-0804">Transcription</keyword>